<protein>
    <submittedName>
        <fullName evidence="1">Uncharacterized protein</fullName>
    </submittedName>
</protein>
<evidence type="ECO:0000313" key="2">
    <source>
        <dbReference type="Proteomes" id="UP000287651"/>
    </source>
</evidence>
<proteinExistence type="predicted"/>
<comment type="caution">
    <text evidence="1">The sequence shown here is derived from an EMBL/GenBank/DDBJ whole genome shotgun (WGS) entry which is preliminary data.</text>
</comment>
<dbReference type="EMBL" id="AMZH03000795">
    <property type="protein sequence ID" value="RRT81916.1"/>
    <property type="molecule type" value="Genomic_DNA"/>
</dbReference>
<reference evidence="1 2" key="1">
    <citation type="journal article" date="2014" name="Agronomy (Basel)">
        <title>A Draft Genome Sequence for Ensete ventricosum, the Drought-Tolerant Tree Against Hunger.</title>
        <authorList>
            <person name="Harrison J."/>
            <person name="Moore K.A."/>
            <person name="Paszkiewicz K."/>
            <person name="Jones T."/>
            <person name="Grant M."/>
            <person name="Ambacheew D."/>
            <person name="Muzemil S."/>
            <person name="Studholme D.J."/>
        </authorList>
    </citation>
    <scope>NUCLEOTIDE SEQUENCE [LARGE SCALE GENOMIC DNA]</scope>
</reference>
<dbReference type="AlphaFoldDB" id="A0A427B0T5"/>
<gene>
    <name evidence="1" type="ORF">B296_00000214</name>
</gene>
<accession>A0A427B0T5</accession>
<dbReference type="Proteomes" id="UP000287651">
    <property type="component" value="Unassembled WGS sequence"/>
</dbReference>
<sequence>MKKSADNMGATGRSFSADKMMQICTRRQTTSTRRITMEVDCRHERAAHARQRDPDLRAGRDVEYTLLVECGGDNGRCSLWRYLLLPPLDGVAPTMRLQSWSTKGKSRGGVEWEASFGISMSL</sequence>
<name>A0A427B0T5_ENSVE</name>
<evidence type="ECO:0000313" key="1">
    <source>
        <dbReference type="EMBL" id="RRT81916.1"/>
    </source>
</evidence>
<organism evidence="1 2">
    <name type="scientific">Ensete ventricosum</name>
    <name type="common">Abyssinian banana</name>
    <name type="synonym">Musa ensete</name>
    <dbReference type="NCBI Taxonomy" id="4639"/>
    <lineage>
        <taxon>Eukaryota</taxon>
        <taxon>Viridiplantae</taxon>
        <taxon>Streptophyta</taxon>
        <taxon>Embryophyta</taxon>
        <taxon>Tracheophyta</taxon>
        <taxon>Spermatophyta</taxon>
        <taxon>Magnoliopsida</taxon>
        <taxon>Liliopsida</taxon>
        <taxon>Zingiberales</taxon>
        <taxon>Musaceae</taxon>
        <taxon>Ensete</taxon>
    </lineage>
</organism>